<evidence type="ECO:0000256" key="2">
    <source>
        <dbReference type="SAM" id="Phobius"/>
    </source>
</evidence>
<evidence type="ECO:0000313" key="3">
    <source>
        <dbReference type="EMBL" id="EXM22291.1"/>
    </source>
</evidence>
<name>X0LMR8_FUSOX</name>
<keyword evidence="2" id="KW-1133">Transmembrane helix</keyword>
<dbReference type="EMBL" id="KK035211">
    <property type="protein sequence ID" value="EXM22291.1"/>
    <property type="molecule type" value="Genomic_DNA"/>
</dbReference>
<protein>
    <submittedName>
        <fullName evidence="3">Uncharacterized protein</fullName>
    </submittedName>
</protein>
<accession>X0LMR8</accession>
<keyword evidence="2" id="KW-0812">Transmembrane</keyword>
<proteinExistence type="predicted"/>
<dbReference type="Proteomes" id="UP000030701">
    <property type="component" value="Unassembled WGS sequence"/>
</dbReference>
<keyword evidence="2" id="KW-0472">Membrane</keyword>
<reference evidence="3" key="2">
    <citation type="submission" date="2014-03" db="EMBL/GenBank/DDBJ databases">
        <title>The Genome Annotation of Fusarium oxysporum Cotton.</title>
        <authorList>
            <consortium name="The Broad Institute Genomics Platform"/>
            <person name="Ma L.-J."/>
            <person name="Corby-Kistler H."/>
            <person name="Broz K."/>
            <person name="Gale L.R."/>
            <person name="Jonkers W."/>
            <person name="O'Donnell K."/>
            <person name="Ploetz R."/>
            <person name="Steinberg C."/>
            <person name="Schwartz D.C."/>
            <person name="VanEtten H."/>
            <person name="Zhou S."/>
            <person name="Young S.K."/>
            <person name="Zeng Q."/>
            <person name="Gargeya S."/>
            <person name="Fitzgerald M."/>
            <person name="Abouelleil A."/>
            <person name="Alvarado L."/>
            <person name="Chapman S.B."/>
            <person name="Gainer-Dewar J."/>
            <person name="Goldberg J."/>
            <person name="Griggs A."/>
            <person name="Gujja S."/>
            <person name="Hansen M."/>
            <person name="Howarth C."/>
            <person name="Imamovic A."/>
            <person name="Ireland A."/>
            <person name="Larimer J."/>
            <person name="McCowan C."/>
            <person name="Murphy C."/>
            <person name="Pearson M."/>
            <person name="Poon T.W."/>
            <person name="Priest M."/>
            <person name="Roberts A."/>
            <person name="Saif S."/>
            <person name="Shea T."/>
            <person name="Sykes S."/>
            <person name="Wortman J."/>
            <person name="Nusbaum C."/>
            <person name="Birren B."/>
        </authorList>
    </citation>
    <scope>NUCLEOTIDE SEQUENCE</scope>
    <source>
        <strain evidence="3">25433</strain>
    </source>
</reference>
<organism evidence="3">
    <name type="scientific">Fusarium oxysporum f. sp. vasinfectum 25433</name>
    <dbReference type="NCBI Taxonomy" id="1089449"/>
    <lineage>
        <taxon>Eukaryota</taxon>
        <taxon>Fungi</taxon>
        <taxon>Dikarya</taxon>
        <taxon>Ascomycota</taxon>
        <taxon>Pezizomycotina</taxon>
        <taxon>Sordariomycetes</taxon>
        <taxon>Hypocreomycetidae</taxon>
        <taxon>Hypocreales</taxon>
        <taxon>Nectriaceae</taxon>
        <taxon>Fusarium</taxon>
        <taxon>Fusarium oxysporum species complex</taxon>
    </lineage>
</organism>
<evidence type="ECO:0000256" key="1">
    <source>
        <dbReference type="SAM" id="MobiDB-lite"/>
    </source>
</evidence>
<dbReference type="AlphaFoldDB" id="X0LMR8"/>
<dbReference type="HOGENOM" id="CLU_2158490_0_0_1"/>
<gene>
    <name evidence="3" type="ORF">FOTG_09946</name>
</gene>
<feature type="region of interest" description="Disordered" evidence="1">
    <location>
        <begin position="88"/>
        <end position="112"/>
    </location>
</feature>
<reference evidence="3" key="1">
    <citation type="submission" date="2011-11" db="EMBL/GenBank/DDBJ databases">
        <title>The Genome Sequence of Fusarium oxysporum Cotton.</title>
        <authorList>
            <consortium name="The Broad Institute Genome Sequencing Platform"/>
            <person name="Ma L.-J."/>
            <person name="Gale L.R."/>
            <person name="Schwartz D.C."/>
            <person name="Zhou S."/>
            <person name="Corby-Kistler H."/>
            <person name="Young S.K."/>
            <person name="Zeng Q."/>
            <person name="Gargeya S."/>
            <person name="Fitzgerald M."/>
            <person name="Haas B."/>
            <person name="Abouelleil A."/>
            <person name="Alvarado L."/>
            <person name="Arachchi H.M."/>
            <person name="Berlin A."/>
            <person name="Brown A."/>
            <person name="Chapman S.B."/>
            <person name="Chen Z."/>
            <person name="Dunbar C."/>
            <person name="Freedman E."/>
            <person name="Gearin G."/>
            <person name="Goldberg J."/>
            <person name="Griggs A."/>
            <person name="Gujja S."/>
            <person name="Heiman D."/>
            <person name="Howarth C."/>
            <person name="Larson L."/>
            <person name="Lui A."/>
            <person name="MacDonald P.J.P."/>
            <person name="Montmayeur A."/>
            <person name="Murphy C."/>
            <person name="Neiman D."/>
            <person name="Pearson M."/>
            <person name="Priest M."/>
            <person name="Roberts A."/>
            <person name="Saif S."/>
            <person name="Shea T."/>
            <person name="Shenoy N."/>
            <person name="Sisk P."/>
            <person name="Stolte C."/>
            <person name="Sykes S."/>
            <person name="Wortman J."/>
            <person name="Nusbaum C."/>
            <person name="Birren B."/>
        </authorList>
    </citation>
    <scope>NUCLEOTIDE SEQUENCE [LARGE SCALE GENOMIC DNA]</scope>
    <source>
        <strain evidence="3">25433</strain>
    </source>
</reference>
<feature type="transmembrane region" description="Helical" evidence="2">
    <location>
        <begin position="6"/>
        <end position="25"/>
    </location>
</feature>
<sequence>MTLGQSINQVALCFFFFFINALRFVKRSRHSLTSGTFKCISRRSLFLGNFCLLETGHSLPRGTLAPRRSRVMGIIKTSYAKTMQSVTCSTPLEEDQRQKAFSRSPARQHKQS</sequence>